<dbReference type="Gene3D" id="3.50.90.10">
    <property type="entry name" value="YerB-like"/>
    <property type="match status" value="1"/>
</dbReference>
<evidence type="ECO:0000313" key="5">
    <source>
        <dbReference type="EMBL" id="CCF82772.1"/>
    </source>
</evidence>
<feature type="signal peptide" evidence="2">
    <location>
        <begin position="1"/>
        <end position="25"/>
    </location>
</feature>
<evidence type="ECO:0000313" key="6">
    <source>
        <dbReference type="Proteomes" id="UP000004221"/>
    </source>
</evidence>
<comment type="caution">
    <text evidence="5">The sequence shown here is derived from an EMBL/GenBank/DDBJ whole genome shotgun (WGS) entry which is preliminary data.</text>
</comment>
<feature type="compositionally biased region" description="Low complexity" evidence="1">
    <location>
        <begin position="206"/>
        <end position="217"/>
    </location>
</feature>
<dbReference type="InterPro" id="IPR035328">
    <property type="entry name" value="DUF3048_C"/>
</dbReference>
<feature type="domain" description="DUF3048" evidence="3">
    <location>
        <begin position="55"/>
        <end position="194"/>
    </location>
</feature>
<evidence type="ECO:0000259" key="3">
    <source>
        <dbReference type="Pfam" id="PF11258"/>
    </source>
</evidence>
<keyword evidence="2" id="KW-0732">Signal</keyword>
<accession>I4EDL0</accession>
<feature type="compositionally biased region" description="Pro residues" evidence="1">
    <location>
        <begin position="29"/>
        <end position="47"/>
    </location>
</feature>
<dbReference type="SUPFAM" id="SSF159774">
    <property type="entry name" value="YerB-like"/>
    <property type="match status" value="1"/>
</dbReference>
<evidence type="ECO:0000256" key="1">
    <source>
        <dbReference type="SAM" id="MobiDB-lite"/>
    </source>
</evidence>
<reference evidence="5 6" key="1">
    <citation type="journal article" date="2012" name="ISME J.">
        <title>Nitrification expanded: discovery, physiology and genomics of a nitrite-oxidizing bacterium from the phylum Chloroflexi.</title>
        <authorList>
            <person name="Sorokin D.Y."/>
            <person name="Lucker S."/>
            <person name="Vejmelkova D."/>
            <person name="Kostrikina N.A."/>
            <person name="Kleerebezem R."/>
            <person name="Rijpstra W.I."/>
            <person name="Damste J.S."/>
            <person name="Le Paslier D."/>
            <person name="Muyzer G."/>
            <person name="Wagner M."/>
            <person name="van Loosdrecht M.C."/>
            <person name="Daims H."/>
        </authorList>
    </citation>
    <scope>NUCLEOTIDE SEQUENCE [LARGE SCALE GENOMIC DNA]</scope>
    <source>
        <strain evidence="6">none</strain>
    </source>
</reference>
<evidence type="ECO:0000256" key="2">
    <source>
        <dbReference type="SAM" id="SignalP"/>
    </source>
</evidence>
<proteinExistence type="predicted"/>
<feature type="compositionally biased region" description="Low complexity" evidence="1">
    <location>
        <begin position="18"/>
        <end position="28"/>
    </location>
</feature>
<dbReference type="InterPro" id="IPR021416">
    <property type="entry name" value="DUF3048_N"/>
</dbReference>
<feature type="chain" id="PRO_5003688750" evidence="2">
    <location>
        <begin position="26"/>
        <end position="348"/>
    </location>
</feature>
<gene>
    <name evidence="5" type="ORF">NITHO_1550011</name>
</gene>
<feature type="domain" description="DUF3048" evidence="4">
    <location>
        <begin position="219"/>
        <end position="335"/>
    </location>
</feature>
<sequence length="348" mass="37079">MKRLLLIVLLAGVLSGCTLSPSTQTDPSPATPSPSSTPTPTPSPSPTPVIYRSPLTGEQVPAPPPRPIAVQIDNAPGARPHTGLTDADLVYETPTEAQLTRFTAFYQTRQPEVVGPARSARLVDLQVVPAHDAMLAFSGASSGVQARLWDSGIDQLFLEDNATEASWRDPNRYAPHNLFTSIAALRKVADRLGWSRPTGGQSFDFGPVPEGGSPSSGATIPYSAGNVEFTFNPATQTYDRFMAGAPHVDALTGKQISPRNVVVLFATFTQTDIVEDTLGELSLDVALQGSGDAWVFRDGKRFETRWERNAGSGTFHFIDVASGKSVPLAEGQSWICLTTTTFGAAAKP</sequence>
<dbReference type="EMBL" id="CAGS01000063">
    <property type="protein sequence ID" value="CCF82772.1"/>
    <property type="molecule type" value="Genomic_DNA"/>
</dbReference>
<dbReference type="Proteomes" id="UP000004221">
    <property type="component" value="Unassembled WGS sequence"/>
</dbReference>
<dbReference type="Pfam" id="PF11258">
    <property type="entry name" value="DUF3048"/>
    <property type="match status" value="1"/>
</dbReference>
<organism evidence="5 6">
    <name type="scientific">Nitrolancea hollandica Lb</name>
    <dbReference type="NCBI Taxonomy" id="1129897"/>
    <lineage>
        <taxon>Bacteria</taxon>
        <taxon>Pseudomonadati</taxon>
        <taxon>Thermomicrobiota</taxon>
        <taxon>Thermomicrobia</taxon>
        <taxon>Sphaerobacterales</taxon>
        <taxon>Sphaerobacterineae</taxon>
        <taxon>Sphaerobacteraceae</taxon>
        <taxon>Nitrolancea</taxon>
    </lineage>
</organism>
<name>I4EDL0_9BACT</name>
<dbReference type="Pfam" id="PF17479">
    <property type="entry name" value="DUF3048_C"/>
    <property type="match status" value="1"/>
</dbReference>
<dbReference type="AlphaFoldDB" id="I4EDL0"/>
<feature type="region of interest" description="Disordered" evidence="1">
    <location>
        <begin position="18"/>
        <end position="80"/>
    </location>
</feature>
<dbReference type="RefSeq" id="WP_008475163.1">
    <property type="nucleotide sequence ID" value="NZ_CAGS01000063.1"/>
</dbReference>
<protein>
    <submittedName>
        <fullName evidence="5">PT repeat-containing protein</fullName>
    </submittedName>
</protein>
<dbReference type="InterPro" id="IPR023158">
    <property type="entry name" value="YerB-like_sf"/>
</dbReference>
<dbReference type="OrthoDB" id="9779102at2"/>
<keyword evidence="6" id="KW-1185">Reference proteome</keyword>
<dbReference type="PROSITE" id="PS51257">
    <property type="entry name" value="PROKAR_LIPOPROTEIN"/>
    <property type="match status" value="1"/>
</dbReference>
<feature type="region of interest" description="Disordered" evidence="1">
    <location>
        <begin position="199"/>
        <end position="219"/>
    </location>
</feature>
<evidence type="ECO:0000259" key="4">
    <source>
        <dbReference type="Pfam" id="PF17479"/>
    </source>
</evidence>